<feature type="transmembrane region" description="Helical" evidence="5">
    <location>
        <begin position="100"/>
        <end position="121"/>
    </location>
</feature>
<gene>
    <name evidence="7" type="ORF">TCHU04912_LOCUS12407</name>
</gene>
<evidence type="ECO:0000256" key="6">
    <source>
        <dbReference type="SAM" id="SignalP"/>
    </source>
</evidence>
<dbReference type="PANTHER" id="PTHR11662:SF446">
    <property type="entry name" value="SODIUM-DEPENDENT PHOSPHATE TRANSPORT PROTEIN 1, CHLOROPLASTIC"/>
    <property type="match status" value="1"/>
</dbReference>
<proteinExistence type="predicted"/>
<dbReference type="PANTHER" id="PTHR11662">
    <property type="entry name" value="SOLUTE CARRIER FAMILY 17"/>
    <property type="match status" value="1"/>
</dbReference>
<comment type="subcellular location">
    <subcellularLocation>
        <location evidence="1">Membrane</location>
        <topology evidence="1">Multi-pass membrane protein</topology>
    </subcellularLocation>
</comment>
<evidence type="ECO:0000313" key="7">
    <source>
        <dbReference type="EMBL" id="CAD9210168.1"/>
    </source>
</evidence>
<name>A0A7S1X5V3_9CHLO</name>
<feature type="transmembrane region" description="Helical" evidence="5">
    <location>
        <begin position="67"/>
        <end position="88"/>
    </location>
</feature>
<keyword evidence="4 5" id="KW-0472">Membrane</keyword>
<sequence length="132" mass="13793">MLSRTATRKAMQSVGSLLPATLLTLFAVSPPEDVNEAVALLTVCFAALGLQGAGFGGNHADISPRYAGAIFGVTNAMASICGTLGIYLTGILLEVTDGDWAPTFAIIAVTYVAGWAFFMAWGSGEEQDFNRL</sequence>
<dbReference type="InterPro" id="IPR036259">
    <property type="entry name" value="MFS_trans_sf"/>
</dbReference>
<dbReference type="GO" id="GO:0016020">
    <property type="term" value="C:membrane"/>
    <property type="evidence" value="ECO:0007669"/>
    <property type="project" value="UniProtKB-SubCell"/>
</dbReference>
<protein>
    <recommendedName>
        <fullName evidence="8">Major facilitator superfamily (MFS) profile domain-containing protein</fullName>
    </recommendedName>
</protein>
<keyword evidence="3 5" id="KW-1133">Transmembrane helix</keyword>
<reference evidence="7" key="1">
    <citation type="submission" date="2021-01" db="EMBL/GenBank/DDBJ databases">
        <authorList>
            <person name="Corre E."/>
            <person name="Pelletier E."/>
            <person name="Niang G."/>
            <person name="Scheremetjew M."/>
            <person name="Finn R."/>
            <person name="Kale V."/>
            <person name="Holt S."/>
            <person name="Cochrane G."/>
            <person name="Meng A."/>
            <person name="Brown T."/>
            <person name="Cohen L."/>
        </authorList>
    </citation>
    <scope>NUCLEOTIDE SEQUENCE</scope>
    <source>
        <strain evidence="7">PLY429</strain>
    </source>
</reference>
<accession>A0A7S1X5V3</accession>
<feature type="signal peptide" evidence="6">
    <location>
        <begin position="1"/>
        <end position="27"/>
    </location>
</feature>
<feature type="transmembrane region" description="Helical" evidence="5">
    <location>
        <begin position="37"/>
        <end position="55"/>
    </location>
</feature>
<evidence type="ECO:0000256" key="2">
    <source>
        <dbReference type="ARBA" id="ARBA00022692"/>
    </source>
</evidence>
<dbReference type="AlphaFoldDB" id="A0A7S1X5V3"/>
<dbReference type="InterPro" id="IPR050382">
    <property type="entry name" value="MFS_Na/Anion_cotransporter"/>
</dbReference>
<dbReference type="Gene3D" id="1.20.1250.20">
    <property type="entry name" value="MFS general substrate transporter like domains"/>
    <property type="match status" value="1"/>
</dbReference>
<evidence type="ECO:0000256" key="5">
    <source>
        <dbReference type="SAM" id="Phobius"/>
    </source>
</evidence>
<keyword evidence="2 5" id="KW-0812">Transmembrane</keyword>
<evidence type="ECO:0000256" key="1">
    <source>
        <dbReference type="ARBA" id="ARBA00004141"/>
    </source>
</evidence>
<organism evidence="7">
    <name type="scientific">Tetraselmis chuii</name>
    <dbReference type="NCBI Taxonomy" id="63592"/>
    <lineage>
        <taxon>Eukaryota</taxon>
        <taxon>Viridiplantae</taxon>
        <taxon>Chlorophyta</taxon>
        <taxon>core chlorophytes</taxon>
        <taxon>Chlorodendrophyceae</taxon>
        <taxon>Chlorodendrales</taxon>
        <taxon>Chlorodendraceae</taxon>
        <taxon>Tetraselmis</taxon>
    </lineage>
</organism>
<evidence type="ECO:0000256" key="4">
    <source>
        <dbReference type="ARBA" id="ARBA00023136"/>
    </source>
</evidence>
<dbReference type="EMBL" id="HBGG01023856">
    <property type="protein sequence ID" value="CAD9210168.1"/>
    <property type="molecule type" value="Transcribed_RNA"/>
</dbReference>
<evidence type="ECO:0008006" key="8">
    <source>
        <dbReference type="Google" id="ProtNLM"/>
    </source>
</evidence>
<evidence type="ECO:0000256" key="3">
    <source>
        <dbReference type="ARBA" id="ARBA00022989"/>
    </source>
</evidence>
<feature type="chain" id="PRO_5030843447" description="Major facilitator superfamily (MFS) profile domain-containing protein" evidence="6">
    <location>
        <begin position="28"/>
        <end position="132"/>
    </location>
</feature>
<keyword evidence="6" id="KW-0732">Signal</keyword>
<dbReference type="SUPFAM" id="SSF103473">
    <property type="entry name" value="MFS general substrate transporter"/>
    <property type="match status" value="1"/>
</dbReference>